<sequence length="156" mass="17028">MQTADDGHDERLQPQLELDEDDFIHSYWDSDDEGDQPFDEDASASYSESGSEPPEEADLAAEAEDMALYDLYNNSAVASPQPPESPLLSPDEIDTVLDTLALVPETKAPRKRLLPLATLTRRHGHGGGGERALVVVEEDSVESSIDAEEDASPLDY</sequence>
<dbReference type="Proteomes" id="UP000613580">
    <property type="component" value="Unassembled WGS sequence"/>
</dbReference>
<name>A0A8H6VTL4_MYCCL</name>
<feature type="region of interest" description="Disordered" evidence="1">
    <location>
        <begin position="1"/>
        <end position="60"/>
    </location>
</feature>
<comment type="caution">
    <text evidence="2">The sequence shown here is derived from an EMBL/GenBank/DDBJ whole genome shotgun (WGS) entry which is preliminary data.</text>
</comment>
<dbReference type="AlphaFoldDB" id="A0A8H6VTL4"/>
<dbReference type="EMBL" id="JACAZE010000028">
    <property type="protein sequence ID" value="KAF7289623.1"/>
    <property type="molecule type" value="Genomic_DNA"/>
</dbReference>
<evidence type="ECO:0000313" key="2">
    <source>
        <dbReference type="EMBL" id="KAF7289623.1"/>
    </source>
</evidence>
<feature type="compositionally biased region" description="Low complexity" evidence="1">
    <location>
        <begin position="43"/>
        <end position="52"/>
    </location>
</feature>
<accession>A0A8H6VTL4</accession>
<keyword evidence="3" id="KW-1185">Reference proteome</keyword>
<gene>
    <name evidence="2" type="ORF">HMN09_01324500</name>
</gene>
<feature type="compositionally biased region" description="Basic and acidic residues" evidence="1">
    <location>
        <begin position="1"/>
        <end position="12"/>
    </location>
</feature>
<reference evidence="2" key="1">
    <citation type="submission" date="2020-05" db="EMBL/GenBank/DDBJ databases">
        <title>Mycena genomes resolve the evolution of fungal bioluminescence.</title>
        <authorList>
            <person name="Tsai I.J."/>
        </authorList>
    </citation>
    <scope>NUCLEOTIDE SEQUENCE</scope>
    <source>
        <strain evidence="2">110903Hualien_Pintung</strain>
    </source>
</reference>
<proteinExistence type="predicted"/>
<evidence type="ECO:0000256" key="1">
    <source>
        <dbReference type="SAM" id="MobiDB-lite"/>
    </source>
</evidence>
<feature type="compositionally biased region" description="Acidic residues" evidence="1">
    <location>
        <begin position="29"/>
        <end position="42"/>
    </location>
</feature>
<protein>
    <submittedName>
        <fullName evidence="2">Uncharacterized protein</fullName>
    </submittedName>
</protein>
<evidence type="ECO:0000313" key="3">
    <source>
        <dbReference type="Proteomes" id="UP000613580"/>
    </source>
</evidence>
<organism evidence="2 3">
    <name type="scientific">Mycena chlorophos</name>
    <name type="common">Agaric fungus</name>
    <name type="synonym">Agaricus chlorophos</name>
    <dbReference type="NCBI Taxonomy" id="658473"/>
    <lineage>
        <taxon>Eukaryota</taxon>
        <taxon>Fungi</taxon>
        <taxon>Dikarya</taxon>
        <taxon>Basidiomycota</taxon>
        <taxon>Agaricomycotina</taxon>
        <taxon>Agaricomycetes</taxon>
        <taxon>Agaricomycetidae</taxon>
        <taxon>Agaricales</taxon>
        <taxon>Marasmiineae</taxon>
        <taxon>Mycenaceae</taxon>
        <taxon>Mycena</taxon>
    </lineage>
</organism>